<dbReference type="SUPFAM" id="SSF51261">
    <property type="entry name" value="Duplicated hybrid motif"/>
    <property type="match status" value="1"/>
</dbReference>
<comment type="similarity">
    <text evidence="1">Belongs to the transglycosylase family. Rpf subfamily.</text>
</comment>
<dbReference type="CDD" id="cd00118">
    <property type="entry name" value="LysM"/>
    <property type="match status" value="1"/>
</dbReference>
<keyword evidence="7" id="KW-1185">Reference proteome</keyword>
<evidence type="ECO:0000256" key="2">
    <source>
        <dbReference type="ARBA" id="ARBA00022801"/>
    </source>
</evidence>
<accession>A0ABW0AEE8</accession>
<feature type="compositionally biased region" description="Low complexity" evidence="3">
    <location>
        <begin position="284"/>
        <end position="299"/>
    </location>
</feature>
<dbReference type="PANTHER" id="PTHR21666:SF270">
    <property type="entry name" value="MUREIN HYDROLASE ACTIVATOR ENVC"/>
    <property type="match status" value="1"/>
</dbReference>
<gene>
    <name evidence="6" type="ORF">ACFPRH_10155</name>
</gene>
<dbReference type="InterPro" id="IPR036779">
    <property type="entry name" value="LysM_dom_sf"/>
</dbReference>
<dbReference type="EMBL" id="JBHSKP010000005">
    <property type="protein sequence ID" value="MFC5152096.1"/>
    <property type="molecule type" value="Genomic_DNA"/>
</dbReference>
<feature type="compositionally biased region" description="Polar residues" evidence="3">
    <location>
        <begin position="347"/>
        <end position="363"/>
    </location>
</feature>
<name>A0ABW0AEE8_9ACTN</name>
<dbReference type="InterPro" id="IPR050570">
    <property type="entry name" value="Cell_wall_metabolism_enzyme"/>
</dbReference>
<dbReference type="InterPro" id="IPR011055">
    <property type="entry name" value="Dup_hybrid_motif"/>
</dbReference>
<keyword evidence="2" id="KW-0378">Hydrolase</keyword>
<protein>
    <submittedName>
        <fullName evidence="6">Transglycosylase family protein</fullName>
    </submittedName>
</protein>
<dbReference type="Proteomes" id="UP001596160">
    <property type="component" value="Unassembled WGS sequence"/>
</dbReference>
<proteinExistence type="inferred from homology"/>
<feature type="compositionally biased region" description="Basic and acidic residues" evidence="3">
    <location>
        <begin position="125"/>
        <end position="138"/>
    </location>
</feature>
<dbReference type="SUPFAM" id="SSF53955">
    <property type="entry name" value="Lysozyme-like"/>
    <property type="match status" value="1"/>
</dbReference>
<dbReference type="SUPFAM" id="SSF54106">
    <property type="entry name" value="LysM domain"/>
    <property type="match status" value="1"/>
</dbReference>
<dbReference type="CDD" id="cd12797">
    <property type="entry name" value="M23_peptidase"/>
    <property type="match status" value="1"/>
</dbReference>
<dbReference type="PANTHER" id="PTHR21666">
    <property type="entry name" value="PEPTIDASE-RELATED"/>
    <property type="match status" value="1"/>
</dbReference>
<dbReference type="Gene3D" id="3.10.350.10">
    <property type="entry name" value="LysM domain"/>
    <property type="match status" value="1"/>
</dbReference>
<feature type="region of interest" description="Disordered" evidence="3">
    <location>
        <begin position="209"/>
        <end position="363"/>
    </location>
</feature>
<feature type="domain" description="LysM" evidence="5">
    <location>
        <begin position="180"/>
        <end position="229"/>
    </location>
</feature>
<feature type="chain" id="PRO_5047107214" evidence="4">
    <location>
        <begin position="42"/>
        <end position="471"/>
    </location>
</feature>
<keyword evidence="4" id="KW-0732">Signal</keyword>
<reference evidence="7" key="1">
    <citation type="journal article" date="2019" name="Int. J. Syst. Evol. Microbiol.">
        <title>The Global Catalogue of Microorganisms (GCM) 10K type strain sequencing project: providing services to taxonomists for standard genome sequencing and annotation.</title>
        <authorList>
            <consortium name="The Broad Institute Genomics Platform"/>
            <consortium name="The Broad Institute Genome Sequencing Center for Infectious Disease"/>
            <person name="Wu L."/>
            <person name="Ma J."/>
        </authorList>
    </citation>
    <scope>NUCLEOTIDE SEQUENCE [LARGE SCALE GENOMIC DNA]</scope>
    <source>
        <strain evidence="7">PCU 266</strain>
    </source>
</reference>
<dbReference type="PROSITE" id="PS51782">
    <property type="entry name" value="LYSM"/>
    <property type="match status" value="1"/>
</dbReference>
<dbReference type="InterPro" id="IPR023346">
    <property type="entry name" value="Lysozyme-like_dom_sf"/>
</dbReference>
<dbReference type="CDD" id="cd13925">
    <property type="entry name" value="RPF"/>
    <property type="match status" value="1"/>
</dbReference>
<dbReference type="RefSeq" id="WP_344477775.1">
    <property type="nucleotide sequence ID" value="NZ_BAAASB010000008.1"/>
</dbReference>
<evidence type="ECO:0000313" key="7">
    <source>
        <dbReference type="Proteomes" id="UP001596160"/>
    </source>
</evidence>
<feature type="compositionally biased region" description="Low complexity" evidence="3">
    <location>
        <begin position="306"/>
        <end position="320"/>
    </location>
</feature>
<dbReference type="InterPro" id="IPR016047">
    <property type="entry name" value="M23ase_b-sheet_dom"/>
</dbReference>
<evidence type="ECO:0000313" key="6">
    <source>
        <dbReference type="EMBL" id="MFC5152096.1"/>
    </source>
</evidence>
<sequence>MTATGRHRKYQPSRFNRASLTLTAGGAGIALPLVGAGSANAASSDVWEKVAACESTSQWKINTGNGYFGGLQFSQSTWEAYGGREYAPRADLASRDQQIAIAERVLDGQGPDAWPNCSAGAGLTRGEDRADRRADTDRAGGGQAQGQRAQGERRGPATTAPARSAPQKAASPTSVPTQREGYTVAAGDSLSKIAAKKDVRGGWPKLYAQNRTTVGSDPDLIHPGQRLVIRMDAPKTDARTPAPAKTRETPRPSKKRTPPSPPAGTDLKKPDPKQETPRGGPGLKQQAPKKQAAAAPAKQQTERQAKPQTKQQAKPQPKQQAKPETKRVSDNRATGRTARMSAPVDGSTGTAYRQTGSSWSSGYHTGVDFPVPTGTSVKAVASGRIVSAGWAGAYGYQIVVRHTDGRYSQYAHLSALNVRAGQQVAAGQRIGRSGSTGNSSGPHLHFEVRTGPGYGSDVDPLAYLRAGGVSI</sequence>
<dbReference type="Gene3D" id="2.70.70.10">
    <property type="entry name" value="Glucose Permease (Domain IIA)"/>
    <property type="match status" value="1"/>
</dbReference>
<dbReference type="Pfam" id="PF01476">
    <property type="entry name" value="LysM"/>
    <property type="match status" value="1"/>
</dbReference>
<dbReference type="SMART" id="SM00257">
    <property type="entry name" value="LysM"/>
    <property type="match status" value="1"/>
</dbReference>
<organism evidence="6 7">
    <name type="scientific">Streptomyces amakusaensis</name>
    <dbReference type="NCBI Taxonomy" id="67271"/>
    <lineage>
        <taxon>Bacteria</taxon>
        <taxon>Bacillati</taxon>
        <taxon>Actinomycetota</taxon>
        <taxon>Actinomycetes</taxon>
        <taxon>Kitasatosporales</taxon>
        <taxon>Streptomycetaceae</taxon>
        <taxon>Streptomyces</taxon>
    </lineage>
</organism>
<evidence type="ECO:0000256" key="4">
    <source>
        <dbReference type="SAM" id="SignalP"/>
    </source>
</evidence>
<dbReference type="Pfam" id="PF06737">
    <property type="entry name" value="Transglycosylas"/>
    <property type="match status" value="1"/>
</dbReference>
<evidence type="ECO:0000256" key="1">
    <source>
        <dbReference type="ARBA" id="ARBA00010830"/>
    </source>
</evidence>
<dbReference type="Pfam" id="PF01551">
    <property type="entry name" value="Peptidase_M23"/>
    <property type="match status" value="1"/>
</dbReference>
<dbReference type="InterPro" id="IPR010618">
    <property type="entry name" value="RPF"/>
</dbReference>
<dbReference type="InterPro" id="IPR018392">
    <property type="entry name" value="LysM"/>
</dbReference>
<feature type="signal peptide" evidence="4">
    <location>
        <begin position="1"/>
        <end position="41"/>
    </location>
</feature>
<feature type="compositionally biased region" description="Basic and acidic residues" evidence="3">
    <location>
        <begin position="266"/>
        <end position="276"/>
    </location>
</feature>
<feature type="region of interest" description="Disordered" evidence="3">
    <location>
        <begin position="106"/>
        <end position="181"/>
    </location>
</feature>
<feature type="compositionally biased region" description="Basic and acidic residues" evidence="3">
    <location>
        <begin position="321"/>
        <end position="330"/>
    </location>
</feature>
<comment type="caution">
    <text evidence="6">The sequence shown here is derived from an EMBL/GenBank/DDBJ whole genome shotgun (WGS) entry which is preliminary data.</text>
</comment>
<dbReference type="Gene3D" id="1.10.530.10">
    <property type="match status" value="1"/>
</dbReference>
<evidence type="ECO:0000259" key="5">
    <source>
        <dbReference type="PROSITE" id="PS51782"/>
    </source>
</evidence>
<evidence type="ECO:0000256" key="3">
    <source>
        <dbReference type="SAM" id="MobiDB-lite"/>
    </source>
</evidence>